<dbReference type="Proteomes" id="UP001187192">
    <property type="component" value="Unassembled WGS sequence"/>
</dbReference>
<organism evidence="2 3">
    <name type="scientific">Ficus carica</name>
    <name type="common">Common fig</name>
    <dbReference type="NCBI Taxonomy" id="3494"/>
    <lineage>
        <taxon>Eukaryota</taxon>
        <taxon>Viridiplantae</taxon>
        <taxon>Streptophyta</taxon>
        <taxon>Embryophyta</taxon>
        <taxon>Tracheophyta</taxon>
        <taxon>Spermatophyta</taxon>
        <taxon>Magnoliopsida</taxon>
        <taxon>eudicotyledons</taxon>
        <taxon>Gunneridae</taxon>
        <taxon>Pentapetalae</taxon>
        <taxon>rosids</taxon>
        <taxon>fabids</taxon>
        <taxon>Rosales</taxon>
        <taxon>Moraceae</taxon>
        <taxon>Ficeae</taxon>
        <taxon>Ficus</taxon>
    </lineage>
</organism>
<evidence type="ECO:0000256" key="1">
    <source>
        <dbReference type="SAM" id="MobiDB-lite"/>
    </source>
</evidence>
<dbReference type="AlphaFoldDB" id="A0AA88DAZ9"/>
<name>A0AA88DAZ9_FICCA</name>
<feature type="region of interest" description="Disordered" evidence="1">
    <location>
        <begin position="1"/>
        <end position="26"/>
    </location>
</feature>
<sequence length="102" mass="11533">MSLSRSSTSANHRDSGGTPSRPHDRRNCELVKSLIGSHDLQWRDSRFRRCDLWFCRREHEVSGSRRPSPVCRPCCNDNRYQTKIAPTVTTSLTGDAGNSSLI</sequence>
<evidence type="ECO:0000313" key="3">
    <source>
        <dbReference type="Proteomes" id="UP001187192"/>
    </source>
</evidence>
<keyword evidence="3" id="KW-1185">Reference proteome</keyword>
<proteinExistence type="predicted"/>
<accession>A0AA88DAZ9</accession>
<feature type="compositionally biased region" description="Basic and acidic residues" evidence="1">
    <location>
        <begin position="11"/>
        <end position="26"/>
    </location>
</feature>
<protein>
    <submittedName>
        <fullName evidence="2">Uncharacterized protein</fullName>
    </submittedName>
</protein>
<dbReference type="EMBL" id="BTGU01000031">
    <property type="protein sequence ID" value="GMN49541.1"/>
    <property type="molecule type" value="Genomic_DNA"/>
</dbReference>
<feature type="compositionally biased region" description="Polar residues" evidence="1">
    <location>
        <begin position="1"/>
        <end position="10"/>
    </location>
</feature>
<reference evidence="2" key="1">
    <citation type="submission" date="2023-07" db="EMBL/GenBank/DDBJ databases">
        <title>draft genome sequence of fig (Ficus carica).</title>
        <authorList>
            <person name="Takahashi T."/>
            <person name="Nishimura K."/>
        </authorList>
    </citation>
    <scope>NUCLEOTIDE SEQUENCE</scope>
</reference>
<comment type="caution">
    <text evidence="2">The sequence shown here is derived from an EMBL/GenBank/DDBJ whole genome shotgun (WGS) entry which is preliminary data.</text>
</comment>
<evidence type="ECO:0000313" key="2">
    <source>
        <dbReference type="EMBL" id="GMN49541.1"/>
    </source>
</evidence>
<gene>
    <name evidence="2" type="ORF">TIFTF001_018699</name>
</gene>